<dbReference type="InterPro" id="IPR006094">
    <property type="entry name" value="Oxid_FAD_bind_N"/>
</dbReference>
<dbReference type="PROSITE" id="PS51387">
    <property type="entry name" value="FAD_PCMH"/>
    <property type="match status" value="1"/>
</dbReference>
<dbReference type="Gene3D" id="3.30.43.10">
    <property type="entry name" value="Uridine Diphospho-n-acetylenolpyruvylglucosamine Reductase, domain 2"/>
    <property type="match status" value="1"/>
</dbReference>
<protein>
    <submittedName>
        <fullName evidence="3">D-arabinono-1,4-lactone oxidase</fullName>
    </submittedName>
</protein>
<dbReference type="Gene3D" id="3.30.70.2520">
    <property type="match status" value="1"/>
</dbReference>
<dbReference type="InterPro" id="IPR036318">
    <property type="entry name" value="FAD-bd_PCMH-like_sf"/>
</dbReference>
<dbReference type="InterPro" id="IPR016169">
    <property type="entry name" value="FAD-bd_PCMH_sub2"/>
</dbReference>
<keyword evidence="1" id="KW-0560">Oxidoreductase</keyword>
<organism evidence="3 4">
    <name type="scientific">Arthrobacter gandavensis</name>
    <dbReference type="NCBI Taxonomy" id="169960"/>
    <lineage>
        <taxon>Bacteria</taxon>
        <taxon>Bacillati</taxon>
        <taxon>Actinomycetota</taxon>
        <taxon>Actinomycetes</taxon>
        <taxon>Micrococcales</taxon>
        <taxon>Micrococcaceae</taxon>
        <taxon>Arthrobacter</taxon>
    </lineage>
</organism>
<evidence type="ECO:0000256" key="1">
    <source>
        <dbReference type="ARBA" id="ARBA00023002"/>
    </source>
</evidence>
<keyword evidence="4" id="KW-1185">Reference proteome</keyword>
<evidence type="ECO:0000313" key="3">
    <source>
        <dbReference type="EMBL" id="GAA1903702.1"/>
    </source>
</evidence>
<feature type="domain" description="FAD-binding PCMH-type" evidence="2">
    <location>
        <begin position="27"/>
        <end position="195"/>
    </location>
</feature>
<dbReference type="InterPro" id="IPR016166">
    <property type="entry name" value="FAD-bd_PCMH"/>
</dbReference>
<dbReference type="Pfam" id="PF01565">
    <property type="entry name" value="FAD_binding_4"/>
    <property type="match status" value="1"/>
</dbReference>
<dbReference type="InterPro" id="IPR007173">
    <property type="entry name" value="ALO_C"/>
</dbReference>
<dbReference type="Pfam" id="PF04030">
    <property type="entry name" value="ALO"/>
    <property type="match status" value="1"/>
</dbReference>
<dbReference type="InterPro" id="IPR016167">
    <property type="entry name" value="FAD-bd_PCMH_sub1"/>
</dbReference>
<dbReference type="Proteomes" id="UP001500784">
    <property type="component" value="Unassembled WGS sequence"/>
</dbReference>
<dbReference type="PANTHER" id="PTHR43762:SF1">
    <property type="entry name" value="D-ARABINONO-1,4-LACTONE OXIDASE"/>
    <property type="match status" value="1"/>
</dbReference>
<dbReference type="Gene3D" id="1.10.45.10">
    <property type="entry name" value="Vanillyl-alcohol Oxidase, Chain A, domain 4"/>
    <property type="match status" value="1"/>
</dbReference>
<evidence type="ECO:0000313" key="4">
    <source>
        <dbReference type="Proteomes" id="UP001500784"/>
    </source>
</evidence>
<accession>A0ABN2NUT1</accession>
<dbReference type="Gene3D" id="3.30.465.10">
    <property type="match status" value="1"/>
</dbReference>
<dbReference type="PIRSF" id="PIRSF000136">
    <property type="entry name" value="LGO_GLO"/>
    <property type="match status" value="1"/>
</dbReference>
<dbReference type="InterPro" id="IPR016171">
    <property type="entry name" value="Vanillyl_alc_oxidase_C-sub2"/>
</dbReference>
<dbReference type="NCBIfam" id="TIGR01679">
    <property type="entry name" value="bact_FAD_ox"/>
    <property type="match status" value="1"/>
</dbReference>
<dbReference type="RefSeq" id="WP_246167421.1">
    <property type="nucleotide sequence ID" value="NZ_BAAALV010000001.1"/>
</dbReference>
<dbReference type="EMBL" id="BAAALV010000001">
    <property type="protein sequence ID" value="GAA1903702.1"/>
    <property type="molecule type" value="Genomic_DNA"/>
</dbReference>
<dbReference type="PANTHER" id="PTHR43762">
    <property type="entry name" value="L-GULONOLACTONE OXIDASE"/>
    <property type="match status" value="1"/>
</dbReference>
<name>A0ABN2NUT1_9MICC</name>
<sequence>MNRVSPGLSGVPRPARVRSWQNWARTVRVRPQQIKVPTSVPALQRAVAAAAAAGLRVKAVGAGHSFTGIAEAPDVLLDLSRLQGLARADPVTGQVTLLAGTRLHAVPRLLAPYGLAMPNLGDIDRQSIAGAISTGTHGTGAAFAGLSAQVCGLVLIQPDGGRLTLAEGHPLLPAAALGLGALGVIAEVTLQCVPAFLLRAEERSESLETVLGCLANRVKEADHFEFYWFPHTDRAATKTNTRLPGGSPRVPLPPLRRWVDDSLLSNSVFRATCAAGAALPAVVPAVNRMAAAALGGRDYTDLSPQVFTQERTVRFRESEYAVPAELLPSAFAGLRKLVADNPRRRVSFPVEVRWAAADDRWLSTAYGQDTAYIAVHRYYREDPGGYFAAFEALMLAHGGRPHWGKEHGLSAPGLAERYPLFDRFLQLRDRLDPDRVFANAYLDRVLGP</sequence>
<gene>
    <name evidence="3" type="ORF">GCM10009688_04730</name>
</gene>
<evidence type="ECO:0000259" key="2">
    <source>
        <dbReference type="PROSITE" id="PS51387"/>
    </source>
</evidence>
<dbReference type="SUPFAM" id="SSF56176">
    <property type="entry name" value="FAD-binding/transporter-associated domain-like"/>
    <property type="match status" value="1"/>
</dbReference>
<comment type="caution">
    <text evidence="3">The sequence shown here is derived from an EMBL/GenBank/DDBJ whole genome shotgun (WGS) entry which is preliminary data.</text>
</comment>
<proteinExistence type="predicted"/>
<dbReference type="InterPro" id="IPR010031">
    <property type="entry name" value="FAD_lactone_oxidase-like"/>
</dbReference>
<reference evidence="3 4" key="1">
    <citation type="journal article" date="2019" name="Int. J. Syst. Evol. Microbiol.">
        <title>The Global Catalogue of Microorganisms (GCM) 10K type strain sequencing project: providing services to taxonomists for standard genome sequencing and annotation.</title>
        <authorList>
            <consortium name="The Broad Institute Genomics Platform"/>
            <consortium name="The Broad Institute Genome Sequencing Center for Infectious Disease"/>
            <person name="Wu L."/>
            <person name="Ma J."/>
        </authorList>
    </citation>
    <scope>NUCLEOTIDE SEQUENCE [LARGE SCALE GENOMIC DNA]</scope>
    <source>
        <strain evidence="3 4">JCM 13316</strain>
    </source>
</reference>